<name>A0A272ENS6_9RHOO</name>
<proteinExistence type="predicted"/>
<dbReference type="InterPro" id="IPR021733">
    <property type="entry name" value="DUF3304"/>
</dbReference>
<dbReference type="Pfam" id="PF13503">
    <property type="entry name" value="DUF4123"/>
    <property type="match status" value="1"/>
</dbReference>
<dbReference type="InterPro" id="IPR025391">
    <property type="entry name" value="DUF4123"/>
</dbReference>
<dbReference type="Proteomes" id="UP000623509">
    <property type="component" value="Unassembled WGS sequence"/>
</dbReference>
<reference evidence="2 5" key="1">
    <citation type="submission" date="2016-08" db="EMBL/GenBank/DDBJ databases">
        <title>Candidatus Dactylopiibacterium carminicum genome sequence.</title>
        <authorList>
            <person name="Ramirez-Puebla S.T."/>
            <person name="Ormeno-Orrillo E."/>
            <person name="Vera-Ponce De Leon A."/>
            <person name="Luis L."/>
            <person name="Sanchez-Flores A."/>
            <person name="Monica R."/>
            <person name="Martinez-Romero E."/>
        </authorList>
    </citation>
    <scope>NUCLEOTIDE SEQUENCE [LARGE SCALE GENOMIC DNA]</scope>
    <source>
        <strain evidence="2">END1</strain>
    </source>
</reference>
<dbReference type="Proteomes" id="UP000216107">
    <property type="component" value="Unassembled WGS sequence"/>
</dbReference>
<evidence type="ECO:0000313" key="5">
    <source>
        <dbReference type="Proteomes" id="UP000623509"/>
    </source>
</evidence>
<sequence length="475" mass="52603">MPRHADRACGEQAFCGAGEAGFALATDAQQRVQILPARRTRIGLGFRSEMTMIRFPDAILRHLDTHSADTSLYLLADTSAIPASELSRIAGTAPALDILTRATPIWRECAAPILLQLPRFSGCTANTWQAFAARWQYANALVLIEGALSHATLCHALHARTEAMLPDAIAVLLRYFDTRVLPVLLTTLETSRRAAFLSIASTWLYADRYGIAVTLQGPAEQNHRPRAGNRTHLWHRPASRPDRLLHAHAQPRRCLSREHRLAARIERGTRRTATLHASFAHGAGGGHHMSPYIMTPHILNSAITMRRLLCVLLMGTSLNATAAGPKHEKVEPFRAYNLTLYGYNYTDMSIGSFEVNGAGGGNIEVGDAEAGGGKFTCCASLYTPLPPNNNVHIKWSRDGKTWCETKVPFSGPIPAKPEYMEVHFYRDGHIEVAVTESSSPPRLKLERASPGWRYAEREQNINNDHKFARCQRGYF</sequence>
<evidence type="ECO:0000313" key="2">
    <source>
        <dbReference type="EMBL" id="KAF7598135.1"/>
    </source>
</evidence>
<dbReference type="OrthoDB" id="8971532at2"/>
<evidence type="ECO:0000313" key="3">
    <source>
        <dbReference type="EMBL" id="PAS91759.1"/>
    </source>
</evidence>
<reference evidence="3 4" key="2">
    <citation type="submission" date="2017-07" db="EMBL/GenBank/DDBJ databases">
        <title>Candidatus Dactylopiibacterium carminicum, a nitrogen-fixing symbiont of the cochineal insect Dactylopius coccus and Dactylopius opuntiae (Hemiptera: Coccoidea: Dactylopiidae).</title>
        <authorList>
            <person name="Vera A."/>
        </authorList>
    </citation>
    <scope>NUCLEOTIDE SEQUENCE [LARGE SCALE GENOMIC DNA]</scope>
    <source>
        <strain evidence="3 4">NFDCM</strain>
    </source>
</reference>
<dbReference type="EMBL" id="NMRN01000061">
    <property type="protein sequence ID" value="PAS91759.1"/>
    <property type="molecule type" value="Genomic_DNA"/>
</dbReference>
<feature type="domain" description="DUF4123" evidence="1">
    <location>
        <begin position="110"/>
        <end position="194"/>
    </location>
</feature>
<dbReference type="EMBL" id="MDUX01000062">
    <property type="protein sequence ID" value="KAF7598135.1"/>
    <property type="molecule type" value="Genomic_DNA"/>
</dbReference>
<dbReference type="Pfam" id="PF11745">
    <property type="entry name" value="DUF3304"/>
    <property type="match status" value="1"/>
</dbReference>
<dbReference type="AlphaFoldDB" id="A0A272ENS6"/>
<keyword evidence="5" id="KW-1185">Reference proteome</keyword>
<accession>A0A272ENS6</accession>
<evidence type="ECO:0000259" key="1">
    <source>
        <dbReference type="Pfam" id="PF13503"/>
    </source>
</evidence>
<protein>
    <recommendedName>
        <fullName evidence="1">DUF4123 domain-containing protein</fullName>
    </recommendedName>
</protein>
<organism evidence="3 4">
    <name type="scientific">Candidatus Dactylopiibacterium carminicum</name>
    <dbReference type="NCBI Taxonomy" id="857335"/>
    <lineage>
        <taxon>Bacteria</taxon>
        <taxon>Pseudomonadati</taxon>
        <taxon>Pseudomonadota</taxon>
        <taxon>Betaproteobacteria</taxon>
        <taxon>Rhodocyclales</taxon>
        <taxon>Rhodocyclaceae</taxon>
        <taxon>Candidatus Dactylopiibacterium</taxon>
    </lineage>
</organism>
<evidence type="ECO:0000313" key="4">
    <source>
        <dbReference type="Proteomes" id="UP000216107"/>
    </source>
</evidence>
<gene>
    <name evidence="2" type="ORF">BGI27_14925</name>
    <name evidence="3" type="ORF">CGU29_14670</name>
</gene>
<comment type="caution">
    <text evidence="3">The sequence shown here is derived from an EMBL/GenBank/DDBJ whole genome shotgun (WGS) entry which is preliminary data.</text>
</comment>